<evidence type="ECO:0000256" key="7">
    <source>
        <dbReference type="RuleBase" id="RU363032"/>
    </source>
</evidence>
<feature type="transmembrane region" description="Helical" evidence="7">
    <location>
        <begin position="32"/>
        <end position="55"/>
    </location>
</feature>
<keyword evidence="3" id="KW-1003">Cell membrane</keyword>
<reference evidence="9 10" key="1">
    <citation type="submission" date="2021-01" db="EMBL/GenBank/DDBJ databases">
        <title>Whole genome shotgun sequence of Plantactinospora mayteni NBRC 109088.</title>
        <authorList>
            <person name="Komaki H."/>
            <person name="Tamura T."/>
        </authorList>
    </citation>
    <scope>NUCLEOTIDE SEQUENCE [LARGE SCALE GENOMIC DNA]</scope>
    <source>
        <strain evidence="9 10">NBRC 109088</strain>
    </source>
</reference>
<keyword evidence="6 7" id="KW-0472">Membrane</keyword>
<accession>A0ABQ4F1F9</accession>
<organism evidence="9 10">
    <name type="scientific">Plantactinospora mayteni</name>
    <dbReference type="NCBI Taxonomy" id="566021"/>
    <lineage>
        <taxon>Bacteria</taxon>
        <taxon>Bacillati</taxon>
        <taxon>Actinomycetota</taxon>
        <taxon>Actinomycetes</taxon>
        <taxon>Micromonosporales</taxon>
        <taxon>Micromonosporaceae</taxon>
        <taxon>Plantactinospora</taxon>
    </lineage>
</organism>
<dbReference type="PANTHER" id="PTHR43386:SF1">
    <property type="entry name" value="D,D-DIPEPTIDE TRANSPORT SYSTEM PERMEASE PROTEIN DDPC-RELATED"/>
    <property type="match status" value="1"/>
</dbReference>
<keyword evidence="4 7" id="KW-0812">Transmembrane</keyword>
<evidence type="ECO:0000313" key="9">
    <source>
        <dbReference type="EMBL" id="GIH00685.1"/>
    </source>
</evidence>
<evidence type="ECO:0000256" key="3">
    <source>
        <dbReference type="ARBA" id="ARBA00022475"/>
    </source>
</evidence>
<dbReference type="InterPro" id="IPR035906">
    <property type="entry name" value="MetI-like_sf"/>
</dbReference>
<comment type="similarity">
    <text evidence="7">Belongs to the binding-protein-dependent transport system permease family.</text>
</comment>
<comment type="subcellular location">
    <subcellularLocation>
        <location evidence="1 7">Cell membrane</location>
        <topology evidence="1 7">Multi-pass membrane protein</topology>
    </subcellularLocation>
</comment>
<dbReference type="Pfam" id="PF00528">
    <property type="entry name" value="BPD_transp_1"/>
    <property type="match status" value="1"/>
</dbReference>
<dbReference type="CDD" id="cd06261">
    <property type="entry name" value="TM_PBP2"/>
    <property type="match status" value="1"/>
</dbReference>
<comment type="caution">
    <text evidence="9">The sequence shown here is derived from an EMBL/GenBank/DDBJ whole genome shotgun (WGS) entry which is preliminary data.</text>
</comment>
<feature type="transmembrane region" description="Helical" evidence="7">
    <location>
        <begin position="102"/>
        <end position="130"/>
    </location>
</feature>
<evidence type="ECO:0000256" key="5">
    <source>
        <dbReference type="ARBA" id="ARBA00022989"/>
    </source>
</evidence>
<evidence type="ECO:0000256" key="1">
    <source>
        <dbReference type="ARBA" id="ARBA00004651"/>
    </source>
</evidence>
<dbReference type="Proteomes" id="UP000621500">
    <property type="component" value="Unassembled WGS sequence"/>
</dbReference>
<feature type="transmembrane region" description="Helical" evidence="7">
    <location>
        <begin position="211"/>
        <end position="244"/>
    </location>
</feature>
<feature type="transmembrane region" description="Helical" evidence="7">
    <location>
        <begin position="264"/>
        <end position="286"/>
    </location>
</feature>
<evidence type="ECO:0000256" key="2">
    <source>
        <dbReference type="ARBA" id="ARBA00022448"/>
    </source>
</evidence>
<sequence>MSAPPVSTQTTAAETVTFAPARRRGRVRRGGVWVPLSIVLGYVLVALVAPVLIGYDHVATPVGDRLLPPGASTSDGTTAWLGTDGLGRDIAAQIVYGARTSLIVATVAVTLSALVGMIVGAVAGLIGGWLDVVLSRLIDVLLTFPGVLLAIVIAGLFSRGLLTVVIALSVTAWTPFARVARNVTLSIKEREWVSAARLMGIRRPAMLVRHILPFVVPPMVAMATVEFALVVLAEAGLSFLGIGLPASVPSWGQTVANGKEYLDTAWWISASPGIALFVLVVSVGLLGDQMSARLGRTGRSTGS</sequence>
<gene>
    <name evidence="9" type="ORF">Pma05_72570</name>
</gene>
<name>A0ABQ4F1F9_9ACTN</name>
<evidence type="ECO:0000256" key="4">
    <source>
        <dbReference type="ARBA" id="ARBA00022692"/>
    </source>
</evidence>
<keyword evidence="5 7" id="KW-1133">Transmembrane helix</keyword>
<feature type="transmembrane region" description="Helical" evidence="7">
    <location>
        <begin position="137"/>
        <end position="155"/>
    </location>
</feature>
<proteinExistence type="inferred from homology"/>
<dbReference type="EMBL" id="BONX01000056">
    <property type="protein sequence ID" value="GIH00685.1"/>
    <property type="molecule type" value="Genomic_DNA"/>
</dbReference>
<dbReference type="PANTHER" id="PTHR43386">
    <property type="entry name" value="OLIGOPEPTIDE TRANSPORT SYSTEM PERMEASE PROTEIN APPC"/>
    <property type="match status" value="1"/>
</dbReference>
<evidence type="ECO:0000256" key="6">
    <source>
        <dbReference type="ARBA" id="ARBA00023136"/>
    </source>
</evidence>
<dbReference type="PROSITE" id="PS50928">
    <property type="entry name" value="ABC_TM1"/>
    <property type="match status" value="1"/>
</dbReference>
<evidence type="ECO:0000259" key="8">
    <source>
        <dbReference type="PROSITE" id="PS50928"/>
    </source>
</evidence>
<dbReference type="InterPro" id="IPR000515">
    <property type="entry name" value="MetI-like"/>
</dbReference>
<keyword evidence="10" id="KW-1185">Reference proteome</keyword>
<dbReference type="InterPro" id="IPR050366">
    <property type="entry name" value="BP-dependent_transpt_permease"/>
</dbReference>
<keyword evidence="2 7" id="KW-0813">Transport</keyword>
<evidence type="ECO:0000313" key="10">
    <source>
        <dbReference type="Proteomes" id="UP000621500"/>
    </source>
</evidence>
<dbReference type="Gene3D" id="1.10.3720.10">
    <property type="entry name" value="MetI-like"/>
    <property type="match status" value="1"/>
</dbReference>
<feature type="transmembrane region" description="Helical" evidence="7">
    <location>
        <begin position="161"/>
        <end position="180"/>
    </location>
</feature>
<dbReference type="RefSeq" id="WP_203861979.1">
    <property type="nucleotide sequence ID" value="NZ_BAAAZQ010000029.1"/>
</dbReference>
<feature type="domain" description="ABC transmembrane type-1" evidence="8">
    <location>
        <begin position="98"/>
        <end position="287"/>
    </location>
</feature>
<protein>
    <submittedName>
        <fullName evidence="9">Peptide ABC transporter permease</fullName>
    </submittedName>
</protein>
<dbReference type="SUPFAM" id="SSF161098">
    <property type="entry name" value="MetI-like"/>
    <property type="match status" value="1"/>
</dbReference>